<evidence type="ECO:0000313" key="2">
    <source>
        <dbReference type="EMBL" id="SIS90631.1"/>
    </source>
</evidence>
<proteinExistence type="predicted"/>
<comment type="caution">
    <text evidence="2">The sequence shown here is derived from an EMBL/GenBank/DDBJ whole genome shotgun (WGS) entry which is preliminary data.</text>
</comment>
<gene>
    <name evidence="2" type="ORF">SAMN05421766_104792</name>
</gene>
<organism evidence="2 3">
    <name type="scientific">Zobellia uliginosa</name>
    <dbReference type="NCBI Taxonomy" id="143224"/>
    <lineage>
        <taxon>Bacteria</taxon>
        <taxon>Pseudomonadati</taxon>
        <taxon>Bacteroidota</taxon>
        <taxon>Flavobacteriia</taxon>
        <taxon>Flavobacteriales</taxon>
        <taxon>Flavobacteriaceae</taxon>
        <taxon>Zobellia</taxon>
    </lineage>
</organism>
<protein>
    <submittedName>
        <fullName evidence="2">Uncharacterized protein</fullName>
    </submittedName>
</protein>
<accession>A0ABY1KXX3</accession>
<dbReference type="Proteomes" id="UP000185728">
    <property type="component" value="Unassembled WGS sequence"/>
</dbReference>
<evidence type="ECO:0000313" key="3">
    <source>
        <dbReference type="Proteomes" id="UP000185728"/>
    </source>
</evidence>
<dbReference type="RefSeq" id="WP_076456239.1">
    <property type="nucleotide sequence ID" value="NZ_FTOB01000004.1"/>
</dbReference>
<dbReference type="EMBL" id="FTOB01000004">
    <property type="protein sequence ID" value="SIS90631.1"/>
    <property type="molecule type" value="Genomic_DNA"/>
</dbReference>
<reference evidence="2 3" key="1">
    <citation type="submission" date="2017-01" db="EMBL/GenBank/DDBJ databases">
        <authorList>
            <person name="Varghese N."/>
            <person name="Submissions S."/>
        </authorList>
    </citation>
    <scope>NUCLEOTIDE SEQUENCE [LARGE SCALE GENOMIC DNA]</scope>
    <source>
        <strain evidence="2 3">DSM 2061</strain>
    </source>
</reference>
<evidence type="ECO:0000256" key="1">
    <source>
        <dbReference type="SAM" id="SignalP"/>
    </source>
</evidence>
<name>A0ABY1KXX3_9FLAO</name>
<keyword evidence="3" id="KW-1185">Reference proteome</keyword>
<sequence length="134" mass="15590">MKRILLIGSIVLELALNSCGSLAYQGYEMSSSHHETAPKEFELEVKVVYVQELRKETNSIKVDYEVMNRSEDIFLSPQRKYNVFFKVKTKEGREIGHYKRIYRKIAPNSSIVLSETINLSVYEYESVEAKIFVE</sequence>
<feature type="chain" id="PRO_5046170872" evidence="1">
    <location>
        <begin position="24"/>
        <end position="134"/>
    </location>
</feature>
<keyword evidence="1" id="KW-0732">Signal</keyword>
<feature type="signal peptide" evidence="1">
    <location>
        <begin position="1"/>
        <end position="23"/>
    </location>
</feature>